<evidence type="ECO:0000313" key="2">
    <source>
        <dbReference type="EMBL" id="QOR62698.1"/>
    </source>
</evidence>
<protein>
    <submittedName>
        <fullName evidence="2">Divalent-cation tolerance protein CutA</fullName>
    </submittedName>
</protein>
<evidence type="ECO:0000313" key="3">
    <source>
        <dbReference type="Proteomes" id="UP000595074"/>
    </source>
</evidence>
<dbReference type="EMBL" id="CP063164">
    <property type="protein sequence ID" value="QOR62698.1"/>
    <property type="molecule type" value="Genomic_DNA"/>
</dbReference>
<accession>A0A7M1S5R3</accession>
<dbReference type="RefSeq" id="WP_197549517.1">
    <property type="nucleotide sequence ID" value="NZ_CP063164.1"/>
</dbReference>
<dbReference type="Pfam" id="PF03091">
    <property type="entry name" value="CutA1"/>
    <property type="match status" value="1"/>
</dbReference>
<evidence type="ECO:0000256" key="1">
    <source>
        <dbReference type="ARBA" id="ARBA00010169"/>
    </source>
</evidence>
<proteinExistence type="inferred from homology"/>
<dbReference type="PANTHER" id="PTHR23419">
    <property type="entry name" value="DIVALENT CATION TOLERANCE CUTA-RELATED"/>
    <property type="match status" value="1"/>
</dbReference>
<dbReference type="InterPro" id="IPR015867">
    <property type="entry name" value="N-reg_PII/ATP_PRibTrfase_C"/>
</dbReference>
<dbReference type="Gene3D" id="3.30.70.120">
    <property type="match status" value="1"/>
</dbReference>
<dbReference type="AlphaFoldDB" id="A0A7M1S5R3"/>
<dbReference type="PANTHER" id="PTHR23419:SF8">
    <property type="entry name" value="FI09726P"/>
    <property type="match status" value="1"/>
</dbReference>
<dbReference type="Proteomes" id="UP000595074">
    <property type="component" value="Chromosome"/>
</dbReference>
<comment type="similarity">
    <text evidence="1">Belongs to the CutA family.</text>
</comment>
<gene>
    <name evidence="2" type="ORF">IMZ28_04305</name>
</gene>
<dbReference type="SUPFAM" id="SSF54913">
    <property type="entry name" value="GlnB-like"/>
    <property type="match status" value="1"/>
</dbReference>
<dbReference type="GO" id="GO:0005507">
    <property type="term" value="F:copper ion binding"/>
    <property type="evidence" value="ECO:0007669"/>
    <property type="project" value="TreeGrafter"/>
</dbReference>
<keyword evidence="3" id="KW-1185">Reference proteome</keyword>
<dbReference type="InterPro" id="IPR004323">
    <property type="entry name" value="Ion_tolerance_CutA"/>
</dbReference>
<dbReference type="GO" id="GO:0010038">
    <property type="term" value="P:response to metal ion"/>
    <property type="evidence" value="ECO:0007669"/>
    <property type="project" value="InterPro"/>
</dbReference>
<dbReference type="KEGG" id="sinu:IMZ28_04305"/>
<organism evidence="2 3">
    <name type="scientific">Sulfurovum indicum</name>
    <dbReference type="NCBI Taxonomy" id="2779528"/>
    <lineage>
        <taxon>Bacteria</taxon>
        <taxon>Pseudomonadati</taxon>
        <taxon>Campylobacterota</taxon>
        <taxon>Epsilonproteobacteria</taxon>
        <taxon>Campylobacterales</taxon>
        <taxon>Sulfurovaceae</taxon>
        <taxon>Sulfurovum</taxon>
    </lineage>
</organism>
<sequence>MKVSDYCTITTTTDNQENVELITQTLLQKELAACVQTSSIESSYRWRGKIITSKEIRLDIKTKVSLFDEVKEAIEALHTYDVPEILMIKIDAASHNYLHWIDDETVKPHYTETVTDALLQKL</sequence>
<dbReference type="InterPro" id="IPR011322">
    <property type="entry name" value="N-reg_PII-like_a/b"/>
</dbReference>
<reference evidence="2 3" key="1">
    <citation type="submission" date="2020-10" db="EMBL/GenBank/DDBJ databases">
        <title>The genome of sulfurovum sp.</title>
        <authorList>
            <person name="Xie S."/>
            <person name="Shao Z."/>
            <person name="Jiang L."/>
        </authorList>
    </citation>
    <scope>NUCLEOTIDE SEQUENCE [LARGE SCALE GENOMIC DNA]</scope>
    <source>
        <strain evidence="2 3">ST-419</strain>
    </source>
</reference>
<name>A0A7M1S5R3_9BACT</name>